<reference evidence="4" key="1">
    <citation type="journal article" date="2014" name="Int. J. Syst. Evol. Microbiol.">
        <title>Complete genome sequence of Corynebacterium casei LMG S-19264T (=DSM 44701T), isolated from a smear-ripened cheese.</title>
        <authorList>
            <consortium name="US DOE Joint Genome Institute (JGI-PGF)"/>
            <person name="Walter F."/>
            <person name="Albersmeier A."/>
            <person name="Kalinowski J."/>
            <person name="Ruckert C."/>
        </authorList>
    </citation>
    <scope>NUCLEOTIDE SEQUENCE</scope>
    <source>
        <strain evidence="4">JCM 15759</strain>
    </source>
</reference>
<accession>A0A830FRF0</accession>
<evidence type="ECO:0000313" key="6">
    <source>
        <dbReference type="Proteomes" id="UP000656367"/>
    </source>
</evidence>
<dbReference type="PANTHER" id="PTHR43432:SF3">
    <property type="entry name" value="SLR0285 PROTEIN"/>
    <property type="match status" value="1"/>
</dbReference>
<name>A0A830FRF0_HALAR</name>
<reference evidence="4" key="2">
    <citation type="submission" date="2020-09" db="EMBL/GenBank/DDBJ databases">
        <authorList>
            <person name="Sun Q."/>
            <person name="Ohkuma M."/>
        </authorList>
    </citation>
    <scope>NUCLEOTIDE SEQUENCE</scope>
    <source>
        <strain evidence="4">JCM 15759</strain>
    </source>
</reference>
<keyword evidence="1" id="KW-0479">Metal-binding</keyword>
<dbReference type="InterPro" id="IPR040086">
    <property type="entry name" value="MJ0683-like"/>
</dbReference>
<dbReference type="GO" id="GO:0051536">
    <property type="term" value="F:iron-sulfur cluster binding"/>
    <property type="evidence" value="ECO:0007669"/>
    <property type="project" value="UniProtKB-KW"/>
</dbReference>
<dbReference type="EMBL" id="JAMQCP010000005">
    <property type="protein sequence ID" value="MDS0255839.1"/>
    <property type="molecule type" value="Genomic_DNA"/>
</dbReference>
<sequence>MTRDLDLFQAAGDRITVGSSIPSFGATLVRAMEPNAPPPRTRWQALETLQQAGVSVFVSMSPTYPTMDEDDFHELLSYFRAFGEVVVFHEPINPRGANFQQCLTAAKEAGYDDVVIELQQMQDSHQYWVEYALEQLNTVQHVATRFDGLEVHSWPGDELVRSTSGQLRSKLKAMQQAVSPESFSGQDYRELSTQAG</sequence>
<dbReference type="AlphaFoldDB" id="A0A830FRF0"/>
<evidence type="ECO:0000256" key="3">
    <source>
        <dbReference type="ARBA" id="ARBA00023014"/>
    </source>
</evidence>
<evidence type="ECO:0000313" key="7">
    <source>
        <dbReference type="Proteomes" id="UP001248536"/>
    </source>
</evidence>
<keyword evidence="2" id="KW-0408">Iron</keyword>
<dbReference type="Proteomes" id="UP001248536">
    <property type="component" value="Unassembled WGS sequence"/>
</dbReference>
<evidence type="ECO:0000313" key="4">
    <source>
        <dbReference type="EMBL" id="GGM49972.1"/>
    </source>
</evidence>
<keyword evidence="7" id="KW-1185">Reference proteome</keyword>
<proteinExistence type="predicted"/>
<reference evidence="5 7" key="3">
    <citation type="submission" date="2022-06" db="EMBL/GenBank/DDBJ databases">
        <title>Haloarcula sp. a new haloarchaeum isolate from saline soil.</title>
        <authorList>
            <person name="Strakova D."/>
            <person name="Galisteo C."/>
            <person name="Sanchez-Porro C."/>
            <person name="Ventosa A."/>
        </authorList>
    </citation>
    <scope>NUCLEOTIDE SEQUENCE [LARGE SCALE GENOMIC DNA]</scope>
    <source>
        <strain evidence="5 7">JCM 15760</strain>
    </source>
</reference>
<evidence type="ECO:0000313" key="5">
    <source>
        <dbReference type="EMBL" id="MDS0255839.1"/>
    </source>
</evidence>
<protein>
    <submittedName>
        <fullName evidence="5">Radical SAM domain-containing protein</fullName>
    </submittedName>
</protein>
<gene>
    <name evidence="4" type="ORF">GCM10009006_34030</name>
    <name evidence="5" type="ORF">NC662_19225</name>
</gene>
<dbReference type="Gene3D" id="3.80.30.30">
    <property type="match status" value="1"/>
</dbReference>
<comment type="caution">
    <text evidence="4">The sequence shown here is derived from an EMBL/GenBank/DDBJ whole genome shotgun (WGS) entry which is preliminary data.</text>
</comment>
<dbReference type="Proteomes" id="UP000656367">
    <property type="component" value="Unassembled WGS sequence"/>
</dbReference>
<evidence type="ECO:0000256" key="2">
    <source>
        <dbReference type="ARBA" id="ARBA00023004"/>
    </source>
</evidence>
<dbReference type="PANTHER" id="PTHR43432">
    <property type="entry name" value="SLR0285 PROTEIN"/>
    <property type="match status" value="1"/>
</dbReference>
<dbReference type="EMBL" id="BMON01000004">
    <property type="protein sequence ID" value="GGM49972.1"/>
    <property type="molecule type" value="Genomic_DNA"/>
</dbReference>
<dbReference type="GO" id="GO:0046872">
    <property type="term" value="F:metal ion binding"/>
    <property type="evidence" value="ECO:0007669"/>
    <property type="project" value="UniProtKB-KW"/>
</dbReference>
<keyword evidence="3" id="KW-0411">Iron-sulfur</keyword>
<evidence type="ECO:0000256" key="1">
    <source>
        <dbReference type="ARBA" id="ARBA00022723"/>
    </source>
</evidence>
<organism evidence="4 6">
    <name type="scientific">Haloarcula argentinensis</name>
    <dbReference type="NCBI Taxonomy" id="43776"/>
    <lineage>
        <taxon>Archaea</taxon>
        <taxon>Methanobacteriati</taxon>
        <taxon>Methanobacteriota</taxon>
        <taxon>Stenosarchaea group</taxon>
        <taxon>Halobacteria</taxon>
        <taxon>Halobacteriales</taxon>
        <taxon>Haloarculaceae</taxon>
        <taxon>Haloarcula</taxon>
    </lineage>
</organism>